<dbReference type="InterPro" id="IPR009057">
    <property type="entry name" value="Homeodomain-like_sf"/>
</dbReference>
<organism evidence="5 6">
    <name type="scientific">Plastoroseomonas hellenica</name>
    <dbReference type="NCBI Taxonomy" id="2687306"/>
    <lineage>
        <taxon>Bacteria</taxon>
        <taxon>Pseudomonadati</taxon>
        <taxon>Pseudomonadota</taxon>
        <taxon>Alphaproteobacteria</taxon>
        <taxon>Acetobacterales</taxon>
        <taxon>Acetobacteraceae</taxon>
        <taxon>Plastoroseomonas</taxon>
    </lineage>
</organism>
<proteinExistence type="predicted"/>
<dbReference type="EMBL" id="JAAGBB010000047">
    <property type="protein sequence ID" value="MBR0668078.1"/>
    <property type="molecule type" value="Genomic_DNA"/>
</dbReference>
<keyword evidence="3" id="KW-0804">Transcription</keyword>
<dbReference type="PROSITE" id="PS01124">
    <property type="entry name" value="HTH_ARAC_FAMILY_2"/>
    <property type="match status" value="1"/>
</dbReference>
<dbReference type="Gene3D" id="2.60.120.10">
    <property type="entry name" value="Jelly Rolls"/>
    <property type="match status" value="1"/>
</dbReference>
<dbReference type="PANTHER" id="PTHR11019">
    <property type="entry name" value="HTH-TYPE TRANSCRIPTIONAL REGULATOR NIMR"/>
    <property type="match status" value="1"/>
</dbReference>
<keyword evidence="2" id="KW-0238">DNA-binding</keyword>
<evidence type="ECO:0000313" key="5">
    <source>
        <dbReference type="EMBL" id="MBR0668078.1"/>
    </source>
</evidence>
<keyword evidence="6" id="KW-1185">Reference proteome</keyword>
<reference evidence="6" key="1">
    <citation type="journal article" date="2021" name="Syst. Appl. Microbiol.">
        <title>Roseomonas hellenica sp. nov., isolated from roots of wild-growing Alkanna tinctoria.</title>
        <authorList>
            <person name="Rat A."/>
            <person name="Naranjo H.D."/>
            <person name="Lebbe L."/>
            <person name="Cnockaert M."/>
            <person name="Krigas N."/>
            <person name="Grigoriadou K."/>
            <person name="Maloupa E."/>
            <person name="Willems A."/>
        </authorList>
    </citation>
    <scope>NUCLEOTIDE SEQUENCE [LARGE SCALE GENOMIC DNA]</scope>
    <source>
        <strain evidence="6">LMG 31523</strain>
    </source>
</reference>
<evidence type="ECO:0000259" key="4">
    <source>
        <dbReference type="PROSITE" id="PS01124"/>
    </source>
</evidence>
<dbReference type="Proteomes" id="UP001196870">
    <property type="component" value="Unassembled WGS sequence"/>
</dbReference>
<dbReference type="SMART" id="SM00342">
    <property type="entry name" value="HTH_ARAC"/>
    <property type="match status" value="1"/>
</dbReference>
<evidence type="ECO:0000256" key="2">
    <source>
        <dbReference type="ARBA" id="ARBA00023125"/>
    </source>
</evidence>
<dbReference type="InterPro" id="IPR003313">
    <property type="entry name" value="AraC-bd"/>
</dbReference>
<comment type="caution">
    <text evidence="5">The sequence shown here is derived from an EMBL/GenBank/DDBJ whole genome shotgun (WGS) entry which is preliminary data.</text>
</comment>
<protein>
    <submittedName>
        <fullName evidence="5">AraC family transcriptional regulator</fullName>
    </submittedName>
</protein>
<keyword evidence="1" id="KW-0805">Transcription regulation</keyword>
<dbReference type="Pfam" id="PF02311">
    <property type="entry name" value="AraC_binding"/>
    <property type="match status" value="1"/>
</dbReference>
<gene>
    <name evidence="5" type="ORF">GXW71_27235</name>
</gene>
<dbReference type="Gene3D" id="1.10.10.60">
    <property type="entry name" value="Homeodomain-like"/>
    <property type="match status" value="1"/>
</dbReference>
<dbReference type="InterPro" id="IPR014710">
    <property type="entry name" value="RmlC-like_jellyroll"/>
</dbReference>
<feature type="domain" description="HTH araC/xylS-type" evidence="4">
    <location>
        <begin position="163"/>
        <end position="258"/>
    </location>
</feature>
<evidence type="ECO:0000256" key="3">
    <source>
        <dbReference type="ARBA" id="ARBA00023163"/>
    </source>
</evidence>
<dbReference type="InterPro" id="IPR018060">
    <property type="entry name" value="HTH_AraC"/>
</dbReference>
<dbReference type="PANTHER" id="PTHR11019:SF159">
    <property type="entry name" value="TRANSCRIPTIONAL REGULATOR-RELATED"/>
    <property type="match status" value="1"/>
</dbReference>
<accession>A0ABS5F6L3</accession>
<dbReference type="RefSeq" id="WP_211855856.1">
    <property type="nucleotide sequence ID" value="NZ_JAAGBB010000047.1"/>
</dbReference>
<dbReference type="Pfam" id="PF12833">
    <property type="entry name" value="HTH_18"/>
    <property type="match status" value="1"/>
</dbReference>
<sequence>MSISGQPSYRDIPQDRVDRPLAAYAQDYADGHETGRHIHARAQLLYATAGLMRIATDVAYFVVPPGRGLFVPARLPHAVRMEGAVAMRALFLREDAARGAPAATRVLAVTPLLRELILAACAEPMEWDEAGRGGHLAALILSELMRAEALPLSVPEPRDPRLARLTAALREDPARGLTLDGWALECGASPRTLRRLFAAETGMGFAQWRQALRLTEASALLAQGVAPARAASTVGYSSASAFGAAYRAVFGETPRGRG</sequence>
<dbReference type="CDD" id="cd06124">
    <property type="entry name" value="cupin_NimR-like_N"/>
    <property type="match status" value="1"/>
</dbReference>
<dbReference type="SUPFAM" id="SSF51182">
    <property type="entry name" value="RmlC-like cupins"/>
    <property type="match status" value="1"/>
</dbReference>
<evidence type="ECO:0000256" key="1">
    <source>
        <dbReference type="ARBA" id="ARBA00023015"/>
    </source>
</evidence>
<name>A0ABS5F6L3_9PROT</name>
<dbReference type="SUPFAM" id="SSF46689">
    <property type="entry name" value="Homeodomain-like"/>
    <property type="match status" value="1"/>
</dbReference>
<dbReference type="InterPro" id="IPR011051">
    <property type="entry name" value="RmlC_Cupin_sf"/>
</dbReference>
<evidence type="ECO:0000313" key="6">
    <source>
        <dbReference type="Proteomes" id="UP001196870"/>
    </source>
</evidence>